<evidence type="ECO:0000313" key="3">
    <source>
        <dbReference type="Proteomes" id="UP000037035"/>
    </source>
</evidence>
<keyword evidence="3" id="KW-1185">Reference proteome</keyword>
<feature type="region of interest" description="Disordered" evidence="1">
    <location>
        <begin position="1"/>
        <end position="55"/>
    </location>
</feature>
<dbReference type="VEuPathDB" id="FungiDB:VP01_651g3"/>
<dbReference type="Proteomes" id="UP000037035">
    <property type="component" value="Unassembled WGS sequence"/>
</dbReference>
<evidence type="ECO:0000313" key="2">
    <source>
        <dbReference type="EMBL" id="KNZ47306.1"/>
    </source>
</evidence>
<proteinExistence type="predicted"/>
<organism evidence="2 3">
    <name type="scientific">Puccinia sorghi</name>
    <dbReference type="NCBI Taxonomy" id="27349"/>
    <lineage>
        <taxon>Eukaryota</taxon>
        <taxon>Fungi</taxon>
        <taxon>Dikarya</taxon>
        <taxon>Basidiomycota</taxon>
        <taxon>Pucciniomycotina</taxon>
        <taxon>Pucciniomycetes</taxon>
        <taxon>Pucciniales</taxon>
        <taxon>Pucciniaceae</taxon>
        <taxon>Puccinia</taxon>
    </lineage>
</organism>
<reference evidence="2 3" key="1">
    <citation type="submission" date="2015-08" db="EMBL/GenBank/DDBJ databases">
        <title>Next Generation Sequencing and Analysis of the Genome of Puccinia sorghi L Schw, the Causal Agent of Maize Common Rust.</title>
        <authorList>
            <person name="Rochi L."/>
            <person name="Burguener G."/>
            <person name="Darino M."/>
            <person name="Turjanski A."/>
            <person name="Kreff E."/>
            <person name="Dieguez M.J."/>
            <person name="Sacco F."/>
        </authorList>
    </citation>
    <scope>NUCLEOTIDE SEQUENCE [LARGE SCALE GENOMIC DNA]</scope>
    <source>
        <strain evidence="2 3">RO10H11247</strain>
    </source>
</reference>
<comment type="caution">
    <text evidence="2">The sequence shown here is derived from an EMBL/GenBank/DDBJ whole genome shotgun (WGS) entry which is preliminary data.</text>
</comment>
<accession>A0A0L6UFJ9</accession>
<protein>
    <submittedName>
        <fullName evidence="2">Uncharacterized protein</fullName>
    </submittedName>
</protein>
<dbReference type="EMBL" id="LAVV01011852">
    <property type="protein sequence ID" value="KNZ47306.1"/>
    <property type="molecule type" value="Genomic_DNA"/>
</dbReference>
<gene>
    <name evidence="2" type="ORF">VP01_651g3</name>
</gene>
<sequence>MRRRNTSASKAIEKQTEEQSDSAAALMHETNKGKKKTRRGPFCAPGKHNPEATSHDADHCWQLHPELRPTKAIANRLYLTQELHTI</sequence>
<name>A0A0L6UFJ9_9BASI</name>
<dbReference type="AlphaFoldDB" id="A0A0L6UFJ9"/>
<evidence type="ECO:0000256" key="1">
    <source>
        <dbReference type="SAM" id="MobiDB-lite"/>
    </source>
</evidence>